<feature type="region of interest" description="Disordered" evidence="1">
    <location>
        <begin position="78"/>
        <end position="118"/>
    </location>
</feature>
<comment type="caution">
    <text evidence="2">The sequence shown here is derived from an EMBL/GenBank/DDBJ whole genome shotgun (WGS) entry which is preliminary data.</text>
</comment>
<dbReference type="AlphaFoldDB" id="A0A8H6XE78"/>
<protein>
    <submittedName>
        <fullName evidence="2">Uncharacterized protein</fullName>
    </submittedName>
</protein>
<proteinExistence type="predicted"/>
<evidence type="ECO:0000313" key="2">
    <source>
        <dbReference type="EMBL" id="KAF7339089.1"/>
    </source>
</evidence>
<reference evidence="2" key="1">
    <citation type="submission" date="2020-05" db="EMBL/GenBank/DDBJ databases">
        <title>Mycena genomes resolve the evolution of fungal bioluminescence.</title>
        <authorList>
            <person name="Tsai I.J."/>
        </authorList>
    </citation>
    <scope>NUCLEOTIDE SEQUENCE</scope>
    <source>
        <strain evidence="2">CCC161011</strain>
    </source>
</reference>
<sequence>MTISYFLDVKVILEYDFASTFLIRVSESTSAAHDQQVDSDSEIEYLGKKDAPAIYVPDSDEERPGMETAVRNNTLRSRQSKDVLVDTSSGTVSGVSRRVPGHPAINWDSDDEVPLAPEPGRYRRMREVPATPKKRKVKANSPVDVTAHTRSISSFFMGRLVSIAQNGSGSLLLGSVFLVTFWI</sequence>
<dbReference type="EMBL" id="JACAZI010000020">
    <property type="protein sequence ID" value="KAF7339089.1"/>
    <property type="molecule type" value="Genomic_DNA"/>
</dbReference>
<name>A0A8H6XE78_9AGAR</name>
<keyword evidence="3" id="KW-1185">Reference proteome</keyword>
<feature type="compositionally biased region" description="Low complexity" evidence="1">
    <location>
        <begin position="85"/>
        <end position="98"/>
    </location>
</feature>
<dbReference type="Proteomes" id="UP000620124">
    <property type="component" value="Unassembled WGS sequence"/>
</dbReference>
<evidence type="ECO:0000256" key="1">
    <source>
        <dbReference type="SAM" id="MobiDB-lite"/>
    </source>
</evidence>
<gene>
    <name evidence="2" type="ORF">MVEN_01985300</name>
</gene>
<accession>A0A8H6XE78</accession>
<evidence type="ECO:0000313" key="3">
    <source>
        <dbReference type="Proteomes" id="UP000620124"/>
    </source>
</evidence>
<organism evidence="2 3">
    <name type="scientific">Mycena venus</name>
    <dbReference type="NCBI Taxonomy" id="2733690"/>
    <lineage>
        <taxon>Eukaryota</taxon>
        <taxon>Fungi</taxon>
        <taxon>Dikarya</taxon>
        <taxon>Basidiomycota</taxon>
        <taxon>Agaricomycotina</taxon>
        <taxon>Agaricomycetes</taxon>
        <taxon>Agaricomycetidae</taxon>
        <taxon>Agaricales</taxon>
        <taxon>Marasmiineae</taxon>
        <taxon>Mycenaceae</taxon>
        <taxon>Mycena</taxon>
    </lineage>
</organism>